<keyword evidence="6 9" id="KW-0371">Homeobox</keyword>
<dbReference type="InterPro" id="IPR000047">
    <property type="entry name" value="HTH_motif"/>
</dbReference>
<evidence type="ECO:0000313" key="14">
    <source>
        <dbReference type="Proteomes" id="UP001295444"/>
    </source>
</evidence>
<dbReference type="GO" id="GO:0030182">
    <property type="term" value="P:neuron differentiation"/>
    <property type="evidence" value="ECO:0007669"/>
    <property type="project" value="TreeGrafter"/>
</dbReference>
<proteinExistence type="predicted"/>
<dbReference type="PANTHER" id="PTHR24339">
    <property type="entry name" value="HOMEOBOX PROTEIN EMX-RELATED"/>
    <property type="match status" value="1"/>
</dbReference>
<comment type="subcellular location">
    <subcellularLocation>
        <location evidence="1 9 10">Nucleus</location>
    </subcellularLocation>
</comment>
<dbReference type="PROSITE" id="PS00027">
    <property type="entry name" value="HOMEOBOX_1"/>
    <property type="match status" value="1"/>
</dbReference>
<keyword evidence="8 9" id="KW-0539">Nucleus</keyword>
<dbReference type="GO" id="GO:0005634">
    <property type="term" value="C:nucleus"/>
    <property type="evidence" value="ECO:0007669"/>
    <property type="project" value="UniProtKB-SubCell"/>
</dbReference>
<keyword evidence="4" id="KW-0805">Transcription regulation</keyword>
<evidence type="ECO:0000256" key="11">
    <source>
        <dbReference type="SAM" id="MobiDB-lite"/>
    </source>
</evidence>
<evidence type="ECO:0000256" key="8">
    <source>
        <dbReference type="ARBA" id="ARBA00023242"/>
    </source>
</evidence>
<evidence type="ECO:0000256" key="9">
    <source>
        <dbReference type="PROSITE-ProRule" id="PRU00108"/>
    </source>
</evidence>
<feature type="domain" description="Homeobox" evidence="12">
    <location>
        <begin position="136"/>
        <end position="196"/>
    </location>
</feature>
<dbReference type="InterPro" id="IPR017970">
    <property type="entry name" value="Homeobox_CS"/>
</dbReference>
<evidence type="ECO:0000256" key="6">
    <source>
        <dbReference type="ARBA" id="ARBA00023155"/>
    </source>
</evidence>
<dbReference type="Proteomes" id="UP001295444">
    <property type="component" value="Chromosome 06"/>
</dbReference>
<dbReference type="InterPro" id="IPR020479">
    <property type="entry name" value="HD_metazoa"/>
</dbReference>
<organism evidence="13 14">
    <name type="scientific">Pelobates cultripes</name>
    <name type="common">Western spadefoot toad</name>
    <dbReference type="NCBI Taxonomy" id="61616"/>
    <lineage>
        <taxon>Eukaryota</taxon>
        <taxon>Metazoa</taxon>
        <taxon>Chordata</taxon>
        <taxon>Craniata</taxon>
        <taxon>Vertebrata</taxon>
        <taxon>Euteleostomi</taxon>
        <taxon>Amphibia</taxon>
        <taxon>Batrachia</taxon>
        <taxon>Anura</taxon>
        <taxon>Pelobatoidea</taxon>
        <taxon>Pelobatidae</taxon>
        <taxon>Pelobates</taxon>
    </lineage>
</organism>
<dbReference type="AlphaFoldDB" id="A0AAD1SDD7"/>
<feature type="compositionally biased region" description="Polar residues" evidence="11">
    <location>
        <begin position="217"/>
        <end position="227"/>
    </location>
</feature>
<dbReference type="InterPro" id="IPR050877">
    <property type="entry name" value="EMX-VAX-Noto_Homeobox_TFs"/>
</dbReference>
<dbReference type="PRINTS" id="PR00031">
    <property type="entry name" value="HTHREPRESSR"/>
</dbReference>
<dbReference type="FunFam" id="1.10.10.60:FF:000450">
    <property type="entry name" value="Homeobox protein notochord"/>
    <property type="match status" value="1"/>
</dbReference>
<evidence type="ECO:0000256" key="10">
    <source>
        <dbReference type="RuleBase" id="RU000682"/>
    </source>
</evidence>
<dbReference type="GO" id="GO:0014028">
    <property type="term" value="P:notochord formation"/>
    <property type="evidence" value="ECO:0007669"/>
    <property type="project" value="UniProtKB-ARBA"/>
</dbReference>
<feature type="DNA-binding region" description="Homeobox" evidence="9">
    <location>
        <begin position="138"/>
        <end position="197"/>
    </location>
</feature>
<dbReference type="Pfam" id="PF00046">
    <property type="entry name" value="Homeodomain"/>
    <property type="match status" value="1"/>
</dbReference>
<dbReference type="GO" id="GO:0007417">
    <property type="term" value="P:central nervous system development"/>
    <property type="evidence" value="ECO:0007669"/>
    <property type="project" value="TreeGrafter"/>
</dbReference>
<evidence type="ECO:0000256" key="7">
    <source>
        <dbReference type="ARBA" id="ARBA00023163"/>
    </source>
</evidence>
<dbReference type="GO" id="GO:0000978">
    <property type="term" value="F:RNA polymerase II cis-regulatory region sequence-specific DNA binding"/>
    <property type="evidence" value="ECO:0007669"/>
    <property type="project" value="TreeGrafter"/>
</dbReference>
<dbReference type="SMART" id="SM00389">
    <property type="entry name" value="HOX"/>
    <property type="match status" value="1"/>
</dbReference>
<dbReference type="PROSITE" id="PS50071">
    <property type="entry name" value="HOMEOBOX_2"/>
    <property type="match status" value="1"/>
</dbReference>
<reference evidence="13" key="1">
    <citation type="submission" date="2022-03" db="EMBL/GenBank/DDBJ databases">
        <authorList>
            <person name="Alioto T."/>
            <person name="Alioto T."/>
            <person name="Gomez Garrido J."/>
        </authorList>
    </citation>
    <scope>NUCLEOTIDE SEQUENCE</scope>
</reference>
<name>A0AAD1SDD7_PELCU</name>
<dbReference type="SUPFAM" id="SSF46689">
    <property type="entry name" value="Homeodomain-like"/>
    <property type="match status" value="1"/>
</dbReference>
<feature type="region of interest" description="Disordered" evidence="11">
    <location>
        <begin position="193"/>
        <end position="227"/>
    </location>
</feature>
<accession>A0AAD1SDD7</accession>
<dbReference type="Gene3D" id="1.10.10.60">
    <property type="entry name" value="Homeodomain-like"/>
    <property type="match status" value="1"/>
</dbReference>
<keyword evidence="14" id="KW-1185">Reference proteome</keyword>
<dbReference type="PANTHER" id="PTHR24339:SF67">
    <property type="entry name" value="GNOT1 HOMEODOMAIN PROTEIN-RELATED"/>
    <property type="match status" value="1"/>
</dbReference>
<dbReference type="EMBL" id="OW240917">
    <property type="protein sequence ID" value="CAH2299368.1"/>
    <property type="molecule type" value="Genomic_DNA"/>
</dbReference>
<gene>
    <name evidence="13" type="ORF">PECUL_23A018242</name>
</gene>
<protein>
    <submittedName>
        <fullName evidence="13">Homeobox not2-like</fullName>
    </submittedName>
</protein>
<keyword evidence="7" id="KW-0804">Transcription</keyword>
<dbReference type="InterPro" id="IPR001356">
    <property type="entry name" value="HD"/>
</dbReference>
<evidence type="ECO:0000256" key="4">
    <source>
        <dbReference type="ARBA" id="ARBA00023015"/>
    </source>
</evidence>
<evidence type="ECO:0000259" key="12">
    <source>
        <dbReference type="PROSITE" id="PS50071"/>
    </source>
</evidence>
<keyword evidence="5 9" id="KW-0238">DNA-binding</keyword>
<dbReference type="CDD" id="cd00086">
    <property type="entry name" value="homeodomain"/>
    <property type="match status" value="1"/>
</dbReference>
<sequence length="227" mass="25820">MVHTSMYPGFMPSVPVPAACPVAPNGHHQPKLPFSIDSLLNRNDKSAPRLSLEMPSWQTSSVPLYSQPFLPCTPSPMLIYAPKARYPSITPQHQPMSLLEPPCPCASPYCQGKGMTYYHCGNSPLETQDSWKKAQLKMKRVRTVFTAEQLERLEREFNKQQYMVGTERVELAASLNLNEAQVKIWFQNRRIKWRKQSQEKKRSKLSPSENIHDDSANETAESSVDES</sequence>
<dbReference type="InterPro" id="IPR009057">
    <property type="entry name" value="Homeodomain-like_sf"/>
</dbReference>
<keyword evidence="2" id="KW-0217">Developmental protein</keyword>
<evidence type="ECO:0000256" key="5">
    <source>
        <dbReference type="ARBA" id="ARBA00023125"/>
    </source>
</evidence>
<dbReference type="PRINTS" id="PR00024">
    <property type="entry name" value="HOMEOBOX"/>
</dbReference>
<evidence type="ECO:0000256" key="3">
    <source>
        <dbReference type="ARBA" id="ARBA00022491"/>
    </source>
</evidence>
<evidence type="ECO:0000313" key="13">
    <source>
        <dbReference type="EMBL" id="CAH2299368.1"/>
    </source>
</evidence>
<evidence type="ECO:0000256" key="2">
    <source>
        <dbReference type="ARBA" id="ARBA00022473"/>
    </source>
</evidence>
<keyword evidence="3" id="KW-0678">Repressor</keyword>
<dbReference type="GO" id="GO:0000981">
    <property type="term" value="F:DNA-binding transcription factor activity, RNA polymerase II-specific"/>
    <property type="evidence" value="ECO:0007669"/>
    <property type="project" value="InterPro"/>
</dbReference>
<evidence type="ECO:0000256" key="1">
    <source>
        <dbReference type="ARBA" id="ARBA00004123"/>
    </source>
</evidence>